<keyword evidence="10" id="KW-1185">Reference proteome</keyword>
<evidence type="ECO:0000256" key="5">
    <source>
        <dbReference type="PROSITE-ProRule" id="PRU01240"/>
    </source>
</evidence>
<dbReference type="InterPro" id="IPR034176">
    <property type="entry name" value="Peptidases_S8_13"/>
</dbReference>
<dbReference type="PROSITE" id="PS51892">
    <property type="entry name" value="SUBTILASE"/>
    <property type="match status" value="1"/>
</dbReference>
<evidence type="ECO:0000259" key="8">
    <source>
        <dbReference type="Pfam" id="PF00082"/>
    </source>
</evidence>
<reference evidence="9 10" key="1">
    <citation type="submission" date="2023-08" db="EMBL/GenBank/DDBJ databases">
        <title>Oxalobacteraceae gen .nov., isolated from river sludge outside the plant.</title>
        <authorList>
            <person name="Zhao S.Y."/>
        </authorList>
    </citation>
    <scope>NUCLEOTIDE SEQUENCE [LARGE SCALE GENOMIC DNA]</scope>
    <source>
        <strain evidence="9 10">R-40</strain>
    </source>
</reference>
<dbReference type="InterPro" id="IPR050131">
    <property type="entry name" value="Peptidase_S8_subtilisin-like"/>
</dbReference>
<feature type="compositionally biased region" description="Low complexity" evidence="6">
    <location>
        <begin position="231"/>
        <end position="242"/>
    </location>
</feature>
<keyword evidence="2 5" id="KW-0645">Protease</keyword>
<feature type="signal peptide" evidence="7">
    <location>
        <begin position="1"/>
        <end position="34"/>
    </location>
</feature>
<dbReference type="InterPro" id="IPR023828">
    <property type="entry name" value="Peptidase_S8_Ser-AS"/>
</dbReference>
<name>A0ABU1BLP2_9BURK</name>
<dbReference type="InterPro" id="IPR015500">
    <property type="entry name" value="Peptidase_S8_subtilisin-rel"/>
</dbReference>
<feature type="compositionally biased region" description="Basic and acidic residues" evidence="6">
    <location>
        <begin position="215"/>
        <end position="226"/>
    </location>
</feature>
<dbReference type="PANTHER" id="PTHR43806">
    <property type="entry name" value="PEPTIDASE S8"/>
    <property type="match status" value="1"/>
</dbReference>
<evidence type="ECO:0000313" key="10">
    <source>
        <dbReference type="Proteomes" id="UP001225596"/>
    </source>
</evidence>
<evidence type="ECO:0000256" key="3">
    <source>
        <dbReference type="ARBA" id="ARBA00022801"/>
    </source>
</evidence>
<dbReference type="InterPro" id="IPR015919">
    <property type="entry name" value="Cadherin-like_sf"/>
</dbReference>
<dbReference type="RefSeq" id="WP_338434890.1">
    <property type="nucleotide sequence ID" value="NZ_JAUYVH010000001.1"/>
</dbReference>
<accession>A0ABU1BLP2</accession>
<organism evidence="9 10">
    <name type="scientific">Keguizhuia sedimenti</name>
    <dbReference type="NCBI Taxonomy" id="3064264"/>
    <lineage>
        <taxon>Bacteria</taxon>
        <taxon>Pseudomonadati</taxon>
        <taxon>Pseudomonadota</taxon>
        <taxon>Betaproteobacteria</taxon>
        <taxon>Burkholderiales</taxon>
        <taxon>Oxalobacteraceae</taxon>
        <taxon>Keguizhuia</taxon>
    </lineage>
</organism>
<dbReference type="PROSITE" id="PS00138">
    <property type="entry name" value="SUBTILASE_SER"/>
    <property type="match status" value="1"/>
</dbReference>
<evidence type="ECO:0000313" key="9">
    <source>
        <dbReference type="EMBL" id="MDQ9169069.1"/>
    </source>
</evidence>
<feature type="chain" id="PRO_5046078199" evidence="7">
    <location>
        <begin position="35"/>
        <end position="727"/>
    </location>
</feature>
<feature type="active site" description="Charge relay system" evidence="5">
    <location>
        <position position="245"/>
    </location>
</feature>
<evidence type="ECO:0000256" key="2">
    <source>
        <dbReference type="ARBA" id="ARBA00022670"/>
    </source>
</evidence>
<comment type="caution">
    <text evidence="9">The sequence shown here is derived from an EMBL/GenBank/DDBJ whole genome shotgun (WGS) entry which is preliminary data.</text>
</comment>
<dbReference type="CDD" id="cd07496">
    <property type="entry name" value="Peptidases_S8_13"/>
    <property type="match status" value="1"/>
</dbReference>
<dbReference type="Proteomes" id="UP001225596">
    <property type="component" value="Unassembled WGS sequence"/>
</dbReference>
<dbReference type="InterPro" id="IPR036852">
    <property type="entry name" value="Peptidase_S8/S53_dom_sf"/>
</dbReference>
<keyword evidence="7" id="KW-0732">Signal</keyword>
<evidence type="ECO:0000256" key="6">
    <source>
        <dbReference type="SAM" id="MobiDB-lite"/>
    </source>
</evidence>
<dbReference type="EMBL" id="JAUYVH010000001">
    <property type="protein sequence ID" value="MDQ9169069.1"/>
    <property type="molecule type" value="Genomic_DNA"/>
</dbReference>
<feature type="active site" description="Charge relay system" evidence="5">
    <location>
        <position position="186"/>
    </location>
</feature>
<feature type="active site" description="Charge relay system" evidence="5">
    <location>
        <position position="435"/>
    </location>
</feature>
<sequence length="727" mass="73793">MKALKNLTGSFQGGLVALTMCCGLSAMLPIGAGAAPTLKQGASQASALGSSEEMVAGFIVKPHHRRGAKLGAALENKDATALAEKSKLPMIVARRMSNDAHVLRMHEPIPLSEAKVIAARMMRDGEVELAEPDRMIYPATTAPLDPSYSYYQWHYKAPAGINQGGANLPLAWDYALGHGVTVAVLDTGYRPHADFNSNILGGYDFVTNTTTANDGSRRDGDARDPGDWAEANACGSNSASNSSWHGTHVIGTIAALMNNGKGGTGVAPNAKILPLRVLGKCGGMTSDIVDAMRWAAGIAVPGVPANPNPAKVLNLSLGGSGSCSASFQSAVNDVVNAGKIIVVSAGNDASTAISQPANCNGVLAVTAHAVDGDNASYANIGSQVFISAPGGGCGTMSVGACEDFASSEGLGVFSTGNTGLTTPGSDTYTLMMGTSMAAPHVTGAIALLLSLRPSLSSAEIKSILQSTARPHPNSSTCKLALNVDKCGAGLLDAGAALATVGTGLGYPAATIANAVQITSPNRTVNLSGRAAPGTLSANAANFVYSWTASTSNPAAVTLLNADQANASFTAPETGGEYMFKLEVTDGDGKVGRATATVVVNNAPALNGVGDQSVEAGKPLSFHLSGTDPDGNPLIFHPLSLPDGASISAGGTFNWPSATPAGTHDVTYYASDSYSNSPEGKVTIHVAPSSGGGGGGGSMDDWSLIGLVLLSCYLRMRRVSQCAAKDVN</sequence>
<evidence type="ECO:0000256" key="4">
    <source>
        <dbReference type="ARBA" id="ARBA00022825"/>
    </source>
</evidence>
<dbReference type="Pfam" id="PF00082">
    <property type="entry name" value="Peptidase_S8"/>
    <property type="match status" value="1"/>
</dbReference>
<dbReference type="SUPFAM" id="SSF52743">
    <property type="entry name" value="Subtilisin-like"/>
    <property type="match status" value="1"/>
</dbReference>
<feature type="region of interest" description="Disordered" evidence="6">
    <location>
        <begin position="210"/>
        <end position="242"/>
    </location>
</feature>
<dbReference type="SUPFAM" id="SSF49313">
    <property type="entry name" value="Cadherin-like"/>
    <property type="match status" value="1"/>
</dbReference>
<evidence type="ECO:0000256" key="1">
    <source>
        <dbReference type="ARBA" id="ARBA00011073"/>
    </source>
</evidence>
<dbReference type="PANTHER" id="PTHR43806:SF11">
    <property type="entry name" value="CEREVISIN-RELATED"/>
    <property type="match status" value="1"/>
</dbReference>
<dbReference type="Pfam" id="PF22352">
    <property type="entry name" value="K319L-like_PKD"/>
    <property type="match status" value="1"/>
</dbReference>
<protein>
    <submittedName>
        <fullName evidence="9">S8 family serine peptidase</fullName>
    </submittedName>
</protein>
<dbReference type="Gene3D" id="3.40.50.200">
    <property type="entry name" value="Peptidase S8/S53 domain"/>
    <property type="match status" value="1"/>
</dbReference>
<dbReference type="InterPro" id="IPR000209">
    <property type="entry name" value="Peptidase_S8/S53_dom"/>
</dbReference>
<dbReference type="InterPro" id="IPR013783">
    <property type="entry name" value="Ig-like_fold"/>
</dbReference>
<gene>
    <name evidence="9" type="ORF">Q8A64_01460</name>
</gene>
<dbReference type="Gene3D" id="2.60.40.10">
    <property type="entry name" value="Immunoglobulins"/>
    <property type="match status" value="2"/>
</dbReference>
<evidence type="ECO:0000256" key="7">
    <source>
        <dbReference type="SAM" id="SignalP"/>
    </source>
</evidence>
<keyword evidence="3 5" id="KW-0378">Hydrolase</keyword>
<feature type="domain" description="Peptidase S8/S53" evidence="8">
    <location>
        <begin position="177"/>
        <end position="469"/>
    </location>
</feature>
<dbReference type="PRINTS" id="PR00723">
    <property type="entry name" value="SUBTILISIN"/>
</dbReference>
<comment type="similarity">
    <text evidence="1 5">Belongs to the peptidase S8 family.</text>
</comment>
<dbReference type="Pfam" id="PF05345">
    <property type="entry name" value="He_PIG"/>
    <property type="match status" value="1"/>
</dbReference>
<proteinExistence type="inferred from homology"/>
<keyword evidence="4 5" id="KW-0720">Serine protease</keyword>